<keyword evidence="3" id="KW-1185">Reference proteome</keyword>
<feature type="transmembrane region" description="Helical" evidence="1">
    <location>
        <begin position="605"/>
        <end position="628"/>
    </location>
</feature>
<feature type="transmembrane region" description="Helical" evidence="1">
    <location>
        <begin position="206"/>
        <end position="225"/>
    </location>
</feature>
<keyword evidence="1" id="KW-0812">Transmembrane</keyword>
<proteinExistence type="predicted"/>
<keyword evidence="1" id="KW-1133">Transmembrane helix</keyword>
<accession>A0A1M5ZSF7</accession>
<keyword evidence="1" id="KW-0472">Membrane</keyword>
<dbReference type="RefSeq" id="WP_073031094.1">
    <property type="nucleotide sequence ID" value="NZ_FQXJ01000014.1"/>
</dbReference>
<feature type="transmembrane region" description="Helical" evidence="1">
    <location>
        <begin position="282"/>
        <end position="306"/>
    </location>
</feature>
<feature type="transmembrane region" description="Helical" evidence="1">
    <location>
        <begin position="245"/>
        <end position="270"/>
    </location>
</feature>
<feature type="transmembrane region" description="Helical" evidence="1">
    <location>
        <begin position="649"/>
        <end position="670"/>
    </location>
</feature>
<dbReference type="Proteomes" id="UP000183954">
    <property type="component" value="Unassembled WGS sequence"/>
</dbReference>
<protein>
    <recommendedName>
        <fullName evidence="4">Bacteriocin-associated integral membrane (Putative immunity) protein</fullName>
    </recommendedName>
</protein>
<evidence type="ECO:0000313" key="2">
    <source>
        <dbReference type="EMBL" id="SHI27049.1"/>
    </source>
</evidence>
<feature type="transmembrane region" description="Helical" evidence="1">
    <location>
        <begin position="327"/>
        <end position="348"/>
    </location>
</feature>
<evidence type="ECO:0000256" key="1">
    <source>
        <dbReference type="SAM" id="Phobius"/>
    </source>
</evidence>
<dbReference type="AlphaFoldDB" id="A0A1M5ZSF7"/>
<evidence type="ECO:0000313" key="3">
    <source>
        <dbReference type="Proteomes" id="UP000183954"/>
    </source>
</evidence>
<reference evidence="3" key="1">
    <citation type="submission" date="2016-11" db="EMBL/GenBank/DDBJ databases">
        <authorList>
            <person name="Varghese N."/>
            <person name="Submissions S."/>
        </authorList>
    </citation>
    <scope>NUCLEOTIDE SEQUENCE [LARGE SCALE GENOMIC DNA]</scope>
    <source>
        <strain evidence="3">DSM 15449</strain>
    </source>
</reference>
<feature type="transmembrane region" description="Helical" evidence="1">
    <location>
        <begin position="690"/>
        <end position="712"/>
    </location>
</feature>
<organism evidence="2 3">
    <name type="scientific">Desulfosporosinus lacus DSM 15449</name>
    <dbReference type="NCBI Taxonomy" id="1121420"/>
    <lineage>
        <taxon>Bacteria</taxon>
        <taxon>Bacillati</taxon>
        <taxon>Bacillota</taxon>
        <taxon>Clostridia</taxon>
        <taxon>Eubacteriales</taxon>
        <taxon>Desulfitobacteriaceae</taxon>
        <taxon>Desulfosporosinus</taxon>
    </lineage>
</organism>
<dbReference type="STRING" id="1121420.SAMN02746098_03606"/>
<gene>
    <name evidence="2" type="ORF">SAMN02746098_03606</name>
</gene>
<sequence>MKKWIAIILIIISFFTTYIFFDDNNKEQLGRMINAEYFEKNTYRLLMPAEVTSQSQEDVYKKIKIVLTKYQGNMFFKRLDNNTRINYVYLSTPDYLAKYYTLNQGRFLNEADFSNNTDYFLSTKNTGSTKQIGQIADFGGNDDLRIETLKSMIDNNQLYNGYCTVQFNPNVNIDSFTRDLSEATNGSVTYAALNIIESNRNHFSNYLAILVLYLVIILLILYDILKSYKEIGIKKMLGYSTKEIWLNKVLTLLSLQLVIAIISYAIFSIIKIQEFNVLYWQFTFKIIGIYAIGIFISFLIFSIPFLHINKIKVSDMVKNKKPVSAIVFFNYCIKISTVAVFLILISHITNNFTAIKNEFTNSYSQWEDTKNYVYIKGYKIQFNNGPSEEYISKLKTIYEYFNKREAILADFSDFTPDSLKMLRQETSYSWERDWVTINPNYLKENPIYDVDGNRVFIEETDNNYVTLIPDKYRSSESDILKKIAFWKNGSREPVKSQQIKVIWIKSGQKLFSYNINVNPNQGNYVTDAFLNVKTESNMNTFDYMYVANYKGNPFKIKIDNALEPAESVENVLSQLDLNIYQPIIISVYDTIAAESKSVRDMVQKFGMAIALLVMIIVIVLMQNIYNYFDLYKQRLVIQSFHGYKKYHKYFDFYFLMLLSWIIIFNLAVFLGNIQFLSVIGFTLSFSIKEIFALTICLYIIEAVFTLIYLPFVEKKKIVEYLKRSA</sequence>
<dbReference type="OrthoDB" id="2076832at2"/>
<dbReference type="EMBL" id="FQXJ01000014">
    <property type="protein sequence ID" value="SHI27049.1"/>
    <property type="molecule type" value="Genomic_DNA"/>
</dbReference>
<evidence type="ECO:0008006" key="4">
    <source>
        <dbReference type="Google" id="ProtNLM"/>
    </source>
</evidence>
<name>A0A1M5ZSF7_9FIRM</name>